<reference evidence="12 13" key="1">
    <citation type="submission" date="2018-08" db="EMBL/GenBank/DDBJ databases">
        <title>Genomic Encyclopedia of Archaeal and Bacterial Type Strains, Phase II (KMG-II): from individual species to whole genera.</title>
        <authorList>
            <person name="Goeker M."/>
        </authorList>
    </citation>
    <scope>NUCLEOTIDE SEQUENCE [LARGE SCALE GENOMIC DNA]</scope>
    <source>
        <strain evidence="12 13">DSM 45791</strain>
    </source>
</reference>
<dbReference type="PANTHER" id="PTHR45745:SF1">
    <property type="entry name" value="PHOSPHOGLUCOMUTASE 2B-RELATED"/>
    <property type="match status" value="1"/>
</dbReference>
<dbReference type="GO" id="GO:0008973">
    <property type="term" value="F:phosphopentomutase activity"/>
    <property type="evidence" value="ECO:0007669"/>
    <property type="project" value="TreeGrafter"/>
</dbReference>
<dbReference type="Pfam" id="PF02878">
    <property type="entry name" value="PGM_PMM_I"/>
    <property type="match status" value="1"/>
</dbReference>
<evidence type="ECO:0000313" key="13">
    <source>
        <dbReference type="Proteomes" id="UP000256269"/>
    </source>
</evidence>
<comment type="similarity">
    <text evidence="2 7">Belongs to the phosphohexose mutase family.</text>
</comment>
<dbReference type="InterPro" id="IPR036900">
    <property type="entry name" value="A-D-PHexomutase_C_sf"/>
</dbReference>
<evidence type="ECO:0000313" key="12">
    <source>
        <dbReference type="EMBL" id="REH55721.1"/>
    </source>
</evidence>
<evidence type="ECO:0000256" key="6">
    <source>
        <dbReference type="ARBA" id="ARBA00023235"/>
    </source>
</evidence>
<dbReference type="OrthoDB" id="9806956at2"/>
<dbReference type="GO" id="GO:0000287">
    <property type="term" value="F:magnesium ion binding"/>
    <property type="evidence" value="ECO:0007669"/>
    <property type="project" value="InterPro"/>
</dbReference>
<dbReference type="CDD" id="cd05799">
    <property type="entry name" value="PGM2"/>
    <property type="match status" value="1"/>
</dbReference>
<keyword evidence="13" id="KW-1185">Reference proteome</keyword>
<feature type="domain" description="Alpha-D-phosphohexomutase C-terminal" evidence="8">
    <location>
        <begin position="470"/>
        <end position="515"/>
    </location>
</feature>
<dbReference type="InterPro" id="IPR005841">
    <property type="entry name" value="Alpha-D-phosphohexomutase_SF"/>
</dbReference>
<dbReference type="GO" id="GO:0005975">
    <property type="term" value="P:carbohydrate metabolic process"/>
    <property type="evidence" value="ECO:0007669"/>
    <property type="project" value="InterPro"/>
</dbReference>
<keyword evidence="3" id="KW-0597">Phosphoprotein</keyword>
<evidence type="ECO:0000256" key="7">
    <source>
        <dbReference type="RuleBase" id="RU004326"/>
    </source>
</evidence>
<protein>
    <submittedName>
        <fullName evidence="12">Phosphomannomutase</fullName>
    </submittedName>
</protein>
<dbReference type="AlphaFoldDB" id="A0A3E0IAU6"/>
<proteinExistence type="inferred from homology"/>
<evidence type="ECO:0000259" key="8">
    <source>
        <dbReference type="Pfam" id="PF00408"/>
    </source>
</evidence>
<keyword evidence="6" id="KW-0413">Isomerase</keyword>
<dbReference type="Pfam" id="PF02880">
    <property type="entry name" value="PGM_PMM_III"/>
    <property type="match status" value="1"/>
</dbReference>
<dbReference type="InterPro" id="IPR005844">
    <property type="entry name" value="A-D-PHexomutase_a/b/a-I"/>
</dbReference>
<dbReference type="Gene3D" id="3.30.310.50">
    <property type="entry name" value="Alpha-D-phosphohexomutase, C-terminal domain"/>
    <property type="match status" value="1"/>
</dbReference>
<evidence type="ECO:0000259" key="10">
    <source>
        <dbReference type="Pfam" id="PF02879"/>
    </source>
</evidence>
<evidence type="ECO:0000259" key="11">
    <source>
        <dbReference type="Pfam" id="PF02880"/>
    </source>
</evidence>
<evidence type="ECO:0000256" key="1">
    <source>
        <dbReference type="ARBA" id="ARBA00001946"/>
    </source>
</evidence>
<dbReference type="Proteomes" id="UP000256269">
    <property type="component" value="Unassembled WGS sequence"/>
</dbReference>
<feature type="domain" description="Alpha-D-phosphohexomutase alpha/beta/alpha" evidence="9">
    <location>
        <begin position="54"/>
        <end position="188"/>
    </location>
</feature>
<dbReference type="PROSITE" id="PS00710">
    <property type="entry name" value="PGM_PMM"/>
    <property type="match status" value="1"/>
</dbReference>
<comment type="caution">
    <text evidence="12">The sequence shown here is derived from an EMBL/GenBank/DDBJ whole genome shotgun (WGS) entry which is preliminary data.</text>
</comment>
<accession>A0A3E0IAU6</accession>
<evidence type="ECO:0000256" key="2">
    <source>
        <dbReference type="ARBA" id="ARBA00010231"/>
    </source>
</evidence>
<name>A0A3E0IAU6_9PSEU</name>
<organism evidence="12 13">
    <name type="scientific">Kutzneria buriramensis</name>
    <dbReference type="NCBI Taxonomy" id="1045776"/>
    <lineage>
        <taxon>Bacteria</taxon>
        <taxon>Bacillati</taxon>
        <taxon>Actinomycetota</taxon>
        <taxon>Actinomycetes</taxon>
        <taxon>Pseudonocardiales</taxon>
        <taxon>Pseudonocardiaceae</taxon>
        <taxon>Kutzneria</taxon>
    </lineage>
</organism>
<evidence type="ECO:0000256" key="3">
    <source>
        <dbReference type="ARBA" id="ARBA00022553"/>
    </source>
</evidence>
<dbReference type="InterPro" id="IPR005845">
    <property type="entry name" value="A-D-PHexomutase_a/b/a-II"/>
</dbReference>
<dbReference type="PRINTS" id="PR00509">
    <property type="entry name" value="PGMPMM"/>
</dbReference>
<feature type="domain" description="Alpha-D-phosphohexomutase alpha/beta/alpha" evidence="10">
    <location>
        <begin position="223"/>
        <end position="308"/>
    </location>
</feature>
<dbReference type="InterPro" id="IPR016055">
    <property type="entry name" value="A-D-PHexomutase_a/b/a-I/II/III"/>
</dbReference>
<sequence length="549" mass="57195">MSIAPALRDATFRWIADDPDQDARTELQGILAQAIAGDQASIDELADRMGGPLTFGTAGLRGPVRAGANGMNEAVVVRTTAGLADWLQRNGHGGGVVVVGRDARHGSEQFHRAAAGVLAAAGFDVRVLDGPLPTPVTAFLVRRLNAVAGVQITASHNPPADNGYKLYIEHGAQIVPPTDRQIEAAIAQVPAAVSVPRSTNWTTVSADDVAAYVTRAASLPVGGVRTLRVAATPMHGVGAATLASVLAAAEFTDVHFVPQQQDPDADFPTVSFPNPEEPGATDLLLALAESVDADLAIALDPDADRCALGVRERDGSWRMLRGDETGVLLGEHVLSTMDATGALVATTIVSSSLLSKVAAAHGARYDETLTGFKWLVRAGDGAGTGLVYAYEEALGHCVDPDYVRDKDGISAAVLACDLAAGLKAEGRTPLDVLDDLAVAHGLHLTDQVSLRVTDLGRIGVLMAKLRTEPPAALAGVSVAAEDLRPRADVLALRGEGVRVLIRPSGTEPKLKAYLEIVEPVPDRDGLAAARQRAVARLAALRGDVAALFE</sequence>
<dbReference type="InterPro" id="IPR016066">
    <property type="entry name" value="A-D-PHexomutase_CS"/>
</dbReference>
<evidence type="ECO:0000259" key="9">
    <source>
        <dbReference type="Pfam" id="PF02878"/>
    </source>
</evidence>
<dbReference type="Gene3D" id="3.40.120.10">
    <property type="entry name" value="Alpha-D-Glucose-1,6-Bisphosphate, subunit A, domain 3"/>
    <property type="match status" value="3"/>
</dbReference>
<comment type="cofactor">
    <cofactor evidence="1">
        <name>Mg(2+)</name>
        <dbReference type="ChEBI" id="CHEBI:18420"/>
    </cofactor>
</comment>
<dbReference type="SUPFAM" id="SSF53738">
    <property type="entry name" value="Phosphoglucomutase, first 3 domains"/>
    <property type="match status" value="3"/>
</dbReference>
<keyword evidence="4 7" id="KW-0479">Metal-binding</keyword>
<dbReference type="EMBL" id="QUNO01000001">
    <property type="protein sequence ID" value="REH55721.1"/>
    <property type="molecule type" value="Genomic_DNA"/>
</dbReference>
<dbReference type="Pfam" id="PF02879">
    <property type="entry name" value="PGM_PMM_II"/>
    <property type="match status" value="1"/>
</dbReference>
<dbReference type="InterPro" id="IPR005843">
    <property type="entry name" value="A-D-PHexomutase_C"/>
</dbReference>
<gene>
    <name evidence="12" type="ORF">BCF44_101747</name>
</gene>
<dbReference type="RefSeq" id="WP_116172586.1">
    <property type="nucleotide sequence ID" value="NZ_CP144375.1"/>
</dbReference>
<dbReference type="SUPFAM" id="SSF55957">
    <property type="entry name" value="Phosphoglucomutase, C-terminal domain"/>
    <property type="match status" value="1"/>
</dbReference>
<dbReference type="Pfam" id="PF00408">
    <property type="entry name" value="PGM_PMM_IV"/>
    <property type="match status" value="1"/>
</dbReference>
<keyword evidence="5 7" id="KW-0460">Magnesium</keyword>
<evidence type="ECO:0000256" key="5">
    <source>
        <dbReference type="ARBA" id="ARBA00022842"/>
    </source>
</evidence>
<feature type="domain" description="Alpha-D-phosphohexomutase alpha/beta/alpha" evidence="11">
    <location>
        <begin position="322"/>
        <end position="433"/>
    </location>
</feature>
<evidence type="ECO:0000256" key="4">
    <source>
        <dbReference type="ARBA" id="ARBA00022723"/>
    </source>
</evidence>
<dbReference type="GO" id="GO:0006166">
    <property type="term" value="P:purine ribonucleoside salvage"/>
    <property type="evidence" value="ECO:0007669"/>
    <property type="project" value="TreeGrafter"/>
</dbReference>
<dbReference type="PANTHER" id="PTHR45745">
    <property type="entry name" value="PHOSPHOMANNOMUTASE 45A"/>
    <property type="match status" value="1"/>
</dbReference>
<dbReference type="InterPro" id="IPR005846">
    <property type="entry name" value="A-D-PHexomutase_a/b/a-III"/>
</dbReference>